<dbReference type="InParanoid" id="F0XND8"/>
<dbReference type="InterPro" id="IPR036236">
    <property type="entry name" value="Znf_C2H2_sf"/>
</dbReference>
<dbReference type="InterPro" id="IPR041661">
    <property type="entry name" value="ZN622/Rei1/Reh1_Znf-C2H2"/>
</dbReference>
<dbReference type="eggNOG" id="KOG2785">
    <property type="taxonomic scope" value="Eukaryota"/>
</dbReference>
<dbReference type="GeneID" id="25974793"/>
<dbReference type="SUPFAM" id="SSF57667">
    <property type="entry name" value="beta-beta-alpha zinc fingers"/>
    <property type="match status" value="1"/>
</dbReference>
<gene>
    <name evidence="3" type="ORF">CMQ_1868</name>
</gene>
<evidence type="ECO:0000259" key="2">
    <source>
        <dbReference type="Pfam" id="PF12756"/>
    </source>
</evidence>
<dbReference type="EMBL" id="GL629795">
    <property type="protein sequence ID" value="EFX00787.1"/>
    <property type="molecule type" value="Genomic_DNA"/>
</dbReference>
<dbReference type="PANTHER" id="PTHR13182">
    <property type="entry name" value="ZINC FINGER PROTEIN 622"/>
    <property type="match status" value="1"/>
</dbReference>
<feature type="domain" description="ZN622/Rei1/Reh1 zinc finger C2H2-type" evidence="2">
    <location>
        <begin position="21"/>
        <end position="116"/>
    </location>
</feature>
<evidence type="ECO:0000256" key="1">
    <source>
        <dbReference type="SAM" id="MobiDB-lite"/>
    </source>
</evidence>
<dbReference type="GO" id="GO:0030687">
    <property type="term" value="C:preribosome, large subunit precursor"/>
    <property type="evidence" value="ECO:0007669"/>
    <property type="project" value="TreeGrafter"/>
</dbReference>
<dbReference type="HOGENOM" id="CLU_018787_2_0_1"/>
<name>F0XND8_GROCL</name>
<dbReference type="Pfam" id="PF12756">
    <property type="entry name" value="zf-C2H2_2"/>
    <property type="match status" value="1"/>
</dbReference>
<dbReference type="OrthoDB" id="19329at2759"/>
<reference evidence="3 4" key="1">
    <citation type="journal article" date="2011" name="Proc. Natl. Acad. Sci. U.S.A.">
        <title>Genome and transcriptome analyses of the mountain pine beetle-fungal symbiont Grosmannia clavigera, a lodgepole pine pathogen.</title>
        <authorList>
            <person name="DiGuistini S."/>
            <person name="Wang Y."/>
            <person name="Liao N.Y."/>
            <person name="Taylor G."/>
            <person name="Tanguay P."/>
            <person name="Feau N."/>
            <person name="Henrissat B."/>
            <person name="Chan S.K."/>
            <person name="Hesse-Orce U."/>
            <person name="Alamouti S.M."/>
            <person name="Tsui C.K.M."/>
            <person name="Docking R.T."/>
            <person name="Levasseur A."/>
            <person name="Haridas S."/>
            <person name="Robertson G."/>
            <person name="Birol I."/>
            <person name="Holt R.A."/>
            <person name="Marra M.A."/>
            <person name="Hamelin R.C."/>
            <person name="Hirst M."/>
            <person name="Jones S.J.M."/>
            <person name="Bohlmann J."/>
            <person name="Breuil C."/>
        </authorList>
    </citation>
    <scope>NUCLEOTIDE SEQUENCE [LARGE SCALE GENOMIC DNA]</scope>
    <source>
        <strain evidence="4">kw1407 / UAMH 11150</strain>
    </source>
</reference>
<evidence type="ECO:0000313" key="4">
    <source>
        <dbReference type="Proteomes" id="UP000007796"/>
    </source>
</evidence>
<protein>
    <submittedName>
        <fullName evidence="3">C2h2 finger domain containing protein</fullName>
    </submittedName>
</protein>
<sequence length="293" mass="32989">MASDADLVDLHSSPDFDSSRCLFCNQMSASIDDNLDHMQKAHGLFIPNREHLVVDVETLLAYFDLIISGYMECLYCGSERNTVDAVQQHMRGKAHCRFDLEGEDSEFRDLYDFSSYEQDNIADGSVDGDVDDTNRALTLHARASPSWRPVDDSLRLPSGKLVMQRTARPLWPRQQRLRQAGDNAAEPSQQPDGGSCVSTPDPVQGDDSPTAMTRSERRVRDFTTHQLVHLRAADRQSLVHLSISEQRAVLATQKKQLDRSRRTSRAMQSRVETLGNKNLMMHFVSDVPGRKNG</sequence>
<dbReference type="PANTHER" id="PTHR13182:SF8">
    <property type="entry name" value="CYTOPLASMIC 60S SUBUNIT BIOGENESIS FACTOR ZNF622"/>
    <property type="match status" value="1"/>
</dbReference>
<dbReference type="STRING" id="655863.F0XND8"/>
<feature type="compositionally biased region" description="Polar residues" evidence="1">
    <location>
        <begin position="186"/>
        <end position="198"/>
    </location>
</feature>
<evidence type="ECO:0000313" key="3">
    <source>
        <dbReference type="EMBL" id="EFX00787.1"/>
    </source>
</evidence>
<dbReference type="RefSeq" id="XP_014170269.1">
    <property type="nucleotide sequence ID" value="XM_014314794.1"/>
</dbReference>
<organism evidence="4">
    <name type="scientific">Grosmannia clavigera (strain kw1407 / UAMH 11150)</name>
    <name type="common">Blue stain fungus</name>
    <name type="synonym">Graphiocladiella clavigera</name>
    <dbReference type="NCBI Taxonomy" id="655863"/>
    <lineage>
        <taxon>Eukaryota</taxon>
        <taxon>Fungi</taxon>
        <taxon>Dikarya</taxon>
        <taxon>Ascomycota</taxon>
        <taxon>Pezizomycotina</taxon>
        <taxon>Sordariomycetes</taxon>
        <taxon>Sordariomycetidae</taxon>
        <taxon>Ophiostomatales</taxon>
        <taxon>Ophiostomataceae</taxon>
        <taxon>Leptographium</taxon>
    </lineage>
</organism>
<dbReference type="GO" id="GO:0042273">
    <property type="term" value="P:ribosomal large subunit biogenesis"/>
    <property type="evidence" value="ECO:0007669"/>
    <property type="project" value="TreeGrafter"/>
</dbReference>
<dbReference type="Proteomes" id="UP000007796">
    <property type="component" value="Unassembled WGS sequence"/>
</dbReference>
<feature type="region of interest" description="Disordered" evidence="1">
    <location>
        <begin position="179"/>
        <end position="218"/>
    </location>
</feature>
<dbReference type="InterPro" id="IPR040025">
    <property type="entry name" value="Znf622/Rei1/Reh1"/>
</dbReference>
<proteinExistence type="predicted"/>
<keyword evidence="4" id="KW-1185">Reference proteome</keyword>
<accession>F0XND8</accession>
<dbReference type="AlphaFoldDB" id="F0XND8"/>